<organism evidence="2 3">
    <name type="scientific">Paralvinella palmiformis</name>
    <dbReference type="NCBI Taxonomy" id="53620"/>
    <lineage>
        <taxon>Eukaryota</taxon>
        <taxon>Metazoa</taxon>
        <taxon>Spiralia</taxon>
        <taxon>Lophotrochozoa</taxon>
        <taxon>Annelida</taxon>
        <taxon>Polychaeta</taxon>
        <taxon>Sedentaria</taxon>
        <taxon>Canalipalpata</taxon>
        <taxon>Terebellida</taxon>
        <taxon>Terebelliformia</taxon>
        <taxon>Alvinellidae</taxon>
        <taxon>Paralvinella</taxon>
    </lineage>
</organism>
<evidence type="ECO:0000313" key="3">
    <source>
        <dbReference type="Proteomes" id="UP001208570"/>
    </source>
</evidence>
<dbReference type="EMBL" id="JAODUP010000347">
    <property type="protein sequence ID" value="KAK2151879.1"/>
    <property type="molecule type" value="Genomic_DNA"/>
</dbReference>
<evidence type="ECO:0000256" key="1">
    <source>
        <dbReference type="SAM" id="MobiDB-lite"/>
    </source>
</evidence>
<dbReference type="AlphaFoldDB" id="A0AAD9JES9"/>
<dbReference type="Proteomes" id="UP001208570">
    <property type="component" value="Unassembled WGS sequence"/>
</dbReference>
<sequence>MALKTESVHRQFAGLDNAFLTASGTVKSDLGHVMHGGDFYATPEVCREMKHIESGIDHIRLDHDFLRSSREWGNQWSPESVNMSKQGAIVAMDRATGTLQDIKNNMNARRIQSLQENQVRNSHQKSVTQLRGVERNMGPYAHESIDRIKQFCDHIGVTDRYTGYRNNLNRGTRDPVKLGYSWLDNQNKNPFNNSLNVGWKPGSTVPSRHSYSGPAMRGSLSAPASRPHGQVDVNANPNMTHTTRSIQEQCGINTNFPGHTEYMDRYVHPPKDQATPAYIVNPLPDYGIHGRPLGQPKFERMGTEYQTRYEWPDGNKIVKLPWLRE</sequence>
<comment type="caution">
    <text evidence="2">The sequence shown here is derived from an EMBL/GenBank/DDBJ whole genome shotgun (WGS) entry which is preliminary data.</text>
</comment>
<reference evidence="2" key="1">
    <citation type="journal article" date="2023" name="Mol. Biol. Evol.">
        <title>Third-Generation Sequencing Reveals the Adaptive Role of the Epigenome in Three Deep-Sea Polychaetes.</title>
        <authorList>
            <person name="Perez M."/>
            <person name="Aroh O."/>
            <person name="Sun Y."/>
            <person name="Lan Y."/>
            <person name="Juniper S.K."/>
            <person name="Young C.R."/>
            <person name="Angers B."/>
            <person name="Qian P.Y."/>
        </authorList>
    </citation>
    <scope>NUCLEOTIDE SEQUENCE</scope>
    <source>
        <strain evidence="2">P08H-3</strain>
    </source>
</reference>
<protein>
    <submittedName>
        <fullName evidence="2">Uncharacterized protein</fullName>
    </submittedName>
</protein>
<accession>A0AAD9JES9</accession>
<gene>
    <name evidence="2" type="ORF">LSH36_347g00009</name>
</gene>
<feature type="region of interest" description="Disordered" evidence="1">
    <location>
        <begin position="205"/>
        <end position="230"/>
    </location>
</feature>
<keyword evidence="3" id="KW-1185">Reference proteome</keyword>
<proteinExistence type="predicted"/>
<name>A0AAD9JES9_9ANNE</name>
<evidence type="ECO:0000313" key="2">
    <source>
        <dbReference type="EMBL" id="KAK2151879.1"/>
    </source>
</evidence>